<gene>
    <name evidence="1" type="ORF">ENC19_26155</name>
</gene>
<evidence type="ECO:0000313" key="2">
    <source>
        <dbReference type="Proteomes" id="UP000478148"/>
    </source>
</evidence>
<protein>
    <submittedName>
        <fullName evidence="1">Uncharacterized protein</fullName>
    </submittedName>
</protein>
<dbReference type="InterPro" id="IPR046196">
    <property type="entry name" value="DUF6228"/>
</dbReference>
<proteinExistence type="predicted"/>
<organism evidence="1 2">
    <name type="scientific">Verrucosispora sioxanthis</name>
    <dbReference type="NCBI Taxonomy" id="2499994"/>
    <lineage>
        <taxon>Bacteria</taxon>
        <taxon>Bacillati</taxon>
        <taxon>Actinomycetota</taxon>
        <taxon>Actinomycetes</taxon>
        <taxon>Micromonosporales</taxon>
        <taxon>Micromonosporaceae</taxon>
        <taxon>Micromonospora</taxon>
    </lineage>
</organism>
<accession>A0A6M1LC43</accession>
<dbReference type="EMBL" id="SAIY01000011">
    <property type="protein sequence ID" value="NGM15868.1"/>
    <property type="molecule type" value="Genomic_DNA"/>
</dbReference>
<dbReference type="AlphaFoldDB" id="A0A6M1LC43"/>
<keyword evidence="2" id="KW-1185">Reference proteome</keyword>
<reference evidence="1 2" key="1">
    <citation type="submission" date="2020-02" db="EMBL/GenBank/DDBJ databases">
        <title>Draft Genome Sequence of Verrucosispora sp. Strain CWR15, Isolated from Gulf of Mexico Sponge.</title>
        <authorList>
            <person name="Kennedy S.J."/>
            <person name="Cella E."/>
            <person name="Azarian T."/>
            <person name="Baker B.J."/>
            <person name="Shaw L.N."/>
        </authorList>
    </citation>
    <scope>NUCLEOTIDE SEQUENCE [LARGE SCALE GENOMIC DNA]</scope>
    <source>
        <strain evidence="1 2">CWR15</strain>
    </source>
</reference>
<dbReference type="Proteomes" id="UP000478148">
    <property type="component" value="Unassembled WGS sequence"/>
</dbReference>
<sequence>MLDLRCEVGDAGVNAATSVRTLDGDGIVAWTDSLAESFYGWDGVRSWQSLEHELRIDATHDGRGHVSLRFVIRGPQGYEAEAWEASVVVTLDSGEDMRRLVAELTSLIS</sequence>
<evidence type="ECO:0000313" key="1">
    <source>
        <dbReference type="EMBL" id="NGM15868.1"/>
    </source>
</evidence>
<dbReference type="Pfam" id="PF19739">
    <property type="entry name" value="DUF6228"/>
    <property type="match status" value="1"/>
</dbReference>
<comment type="caution">
    <text evidence="1">The sequence shown here is derived from an EMBL/GenBank/DDBJ whole genome shotgun (WGS) entry which is preliminary data.</text>
</comment>
<name>A0A6M1LC43_9ACTN</name>